<dbReference type="PROSITE" id="PS50928">
    <property type="entry name" value="ABC_TM1"/>
    <property type="match status" value="1"/>
</dbReference>
<comment type="similarity">
    <text evidence="7">Belongs to the binding-protein-dependent transport system permease family.</text>
</comment>
<dbReference type="CDD" id="cd06261">
    <property type="entry name" value="TM_PBP2"/>
    <property type="match status" value="1"/>
</dbReference>
<feature type="domain" description="ABC transmembrane type-1" evidence="8">
    <location>
        <begin position="203"/>
        <end position="420"/>
    </location>
</feature>
<feature type="transmembrane region" description="Helical" evidence="7">
    <location>
        <begin position="206"/>
        <end position="231"/>
    </location>
</feature>
<dbReference type="InterPro" id="IPR051393">
    <property type="entry name" value="ABC_transporter_permease"/>
</dbReference>
<evidence type="ECO:0000256" key="1">
    <source>
        <dbReference type="ARBA" id="ARBA00004651"/>
    </source>
</evidence>
<dbReference type="EMBL" id="OBEL01000001">
    <property type="protein sequence ID" value="SNZ05309.1"/>
    <property type="molecule type" value="Genomic_DNA"/>
</dbReference>
<organism evidence="9 10">
    <name type="scientific">Cohaesibacter gelatinilyticus</name>
    <dbReference type="NCBI Taxonomy" id="372072"/>
    <lineage>
        <taxon>Bacteria</taxon>
        <taxon>Pseudomonadati</taxon>
        <taxon>Pseudomonadota</taxon>
        <taxon>Alphaproteobacteria</taxon>
        <taxon>Hyphomicrobiales</taxon>
        <taxon>Cohaesibacteraceae</taxon>
    </lineage>
</organism>
<dbReference type="Proteomes" id="UP000219439">
    <property type="component" value="Unassembled WGS sequence"/>
</dbReference>
<dbReference type="GO" id="GO:0005886">
    <property type="term" value="C:plasma membrane"/>
    <property type="evidence" value="ECO:0007669"/>
    <property type="project" value="UniProtKB-SubCell"/>
</dbReference>
<accession>A0A285N7B1</accession>
<dbReference type="PANTHER" id="PTHR30193">
    <property type="entry name" value="ABC TRANSPORTER PERMEASE PROTEIN"/>
    <property type="match status" value="1"/>
</dbReference>
<feature type="transmembrane region" description="Helical" evidence="7">
    <location>
        <begin position="237"/>
        <end position="258"/>
    </location>
</feature>
<dbReference type="RefSeq" id="WP_097151451.1">
    <property type="nucleotide sequence ID" value="NZ_OBEL01000001.1"/>
</dbReference>
<evidence type="ECO:0000256" key="6">
    <source>
        <dbReference type="ARBA" id="ARBA00023136"/>
    </source>
</evidence>
<evidence type="ECO:0000256" key="7">
    <source>
        <dbReference type="RuleBase" id="RU363032"/>
    </source>
</evidence>
<name>A0A285N7B1_9HYPH</name>
<evidence type="ECO:0000259" key="8">
    <source>
        <dbReference type="PROSITE" id="PS50928"/>
    </source>
</evidence>
<dbReference type="SUPFAM" id="SSF160964">
    <property type="entry name" value="MalF N-terminal region-like"/>
    <property type="match status" value="1"/>
</dbReference>
<keyword evidence="4 7" id="KW-0812">Transmembrane</keyword>
<keyword evidence="6 7" id="KW-0472">Membrane</keyword>
<dbReference type="AlphaFoldDB" id="A0A285N7B1"/>
<dbReference type="SUPFAM" id="SSF161098">
    <property type="entry name" value="MetI-like"/>
    <property type="match status" value="1"/>
</dbReference>
<keyword evidence="5 7" id="KW-1133">Transmembrane helix</keyword>
<dbReference type="InterPro" id="IPR000515">
    <property type="entry name" value="MetI-like"/>
</dbReference>
<feature type="transmembrane region" description="Helical" evidence="7">
    <location>
        <begin position="12"/>
        <end position="36"/>
    </location>
</feature>
<keyword evidence="2 7" id="KW-0813">Transport</keyword>
<evidence type="ECO:0000256" key="4">
    <source>
        <dbReference type="ARBA" id="ARBA00022692"/>
    </source>
</evidence>
<feature type="transmembrane region" description="Helical" evidence="7">
    <location>
        <begin position="290"/>
        <end position="314"/>
    </location>
</feature>
<gene>
    <name evidence="9" type="ORF">SAMN06265368_0087</name>
</gene>
<feature type="transmembrane region" description="Helical" evidence="7">
    <location>
        <begin position="346"/>
        <end position="368"/>
    </location>
</feature>
<dbReference type="GO" id="GO:0055085">
    <property type="term" value="P:transmembrane transport"/>
    <property type="evidence" value="ECO:0007669"/>
    <property type="project" value="InterPro"/>
</dbReference>
<evidence type="ECO:0000313" key="9">
    <source>
        <dbReference type="EMBL" id="SNZ05309.1"/>
    </source>
</evidence>
<proteinExistence type="inferred from homology"/>
<protein>
    <submittedName>
        <fullName evidence="9">Carbohydrate ABC transporter membrane protein 1, CUT1 family</fullName>
    </submittedName>
</protein>
<evidence type="ECO:0000256" key="3">
    <source>
        <dbReference type="ARBA" id="ARBA00022475"/>
    </source>
</evidence>
<dbReference type="OrthoDB" id="8275316at2"/>
<dbReference type="Gene3D" id="1.10.3720.10">
    <property type="entry name" value="MetI-like"/>
    <property type="match status" value="1"/>
</dbReference>
<comment type="subcellular location">
    <subcellularLocation>
        <location evidence="1 7">Cell membrane</location>
        <topology evidence="1 7">Multi-pass membrane protein</topology>
    </subcellularLocation>
</comment>
<evidence type="ECO:0000313" key="10">
    <source>
        <dbReference type="Proteomes" id="UP000219439"/>
    </source>
</evidence>
<dbReference type="PANTHER" id="PTHR30193:SF37">
    <property type="entry name" value="INNER MEMBRANE ABC TRANSPORTER PERMEASE PROTEIN YCJO"/>
    <property type="match status" value="1"/>
</dbReference>
<evidence type="ECO:0000256" key="5">
    <source>
        <dbReference type="ARBA" id="ARBA00022989"/>
    </source>
</evidence>
<sequence>MRSKISLLGLGFLTPALVMVVLFFLIPVVLTGVFAFTNMSTATGISGGEYLITTNTLKSLKGHDAFDNKVLENLQATTYLVDAAALAKAEKAGVKKPFLKEIESRLSGKSFDSRRAFERALKKLKNRPRKTRELKKAAESFSRSILNQRYALEADFVAALNETGIKLTEVQHNFLVERAYTGWSWTTDNFTAMFKKPATWFVAMNTFIYVSLTLCFNVGFGLLLAITTFYLPSGQAAFFRAVWLLPRISPPVLYVLLWKWFTWDTGFLSSLGSFFGLPAHNYMLGSVGNAWSVVILINGFVGASMGMILFSSAIRAIPTSMLQASEVDGASRWQQVRHIILPQLRWPILFVTSYTTLSLLTSFDYILLSTKGGPGGSTTVWALEAYFTALNNYAGNLEYGYGAAMALVLVTVGITLSLLYLRLFKFDDLVSRPKIEG</sequence>
<dbReference type="InterPro" id="IPR035906">
    <property type="entry name" value="MetI-like_sf"/>
</dbReference>
<keyword evidence="10" id="KW-1185">Reference proteome</keyword>
<feature type="transmembrane region" description="Helical" evidence="7">
    <location>
        <begin position="399"/>
        <end position="421"/>
    </location>
</feature>
<keyword evidence="3" id="KW-1003">Cell membrane</keyword>
<evidence type="ECO:0000256" key="2">
    <source>
        <dbReference type="ARBA" id="ARBA00022448"/>
    </source>
</evidence>
<dbReference type="Pfam" id="PF00528">
    <property type="entry name" value="BPD_transp_1"/>
    <property type="match status" value="1"/>
</dbReference>
<reference evidence="9 10" key="1">
    <citation type="submission" date="2017-09" db="EMBL/GenBank/DDBJ databases">
        <authorList>
            <person name="Ehlers B."/>
            <person name="Leendertz F.H."/>
        </authorList>
    </citation>
    <scope>NUCLEOTIDE SEQUENCE [LARGE SCALE GENOMIC DNA]</scope>
    <source>
        <strain evidence="9 10">DSM 18289</strain>
    </source>
</reference>